<gene>
    <name evidence="1" type="ORF">MILVUS5_LOCUS13359</name>
</gene>
<dbReference type="Proteomes" id="UP001177021">
    <property type="component" value="Unassembled WGS sequence"/>
</dbReference>
<protein>
    <submittedName>
        <fullName evidence="1">Uncharacterized protein</fullName>
    </submittedName>
</protein>
<accession>A0ACB0JKX5</accession>
<comment type="caution">
    <text evidence="1">The sequence shown here is derived from an EMBL/GenBank/DDBJ whole genome shotgun (WGS) entry which is preliminary data.</text>
</comment>
<name>A0ACB0JKX5_TRIPR</name>
<dbReference type="EMBL" id="CASHSV030000034">
    <property type="protein sequence ID" value="CAJ2644288.1"/>
    <property type="molecule type" value="Genomic_DNA"/>
</dbReference>
<evidence type="ECO:0000313" key="2">
    <source>
        <dbReference type="Proteomes" id="UP001177021"/>
    </source>
</evidence>
<keyword evidence="2" id="KW-1185">Reference proteome</keyword>
<reference evidence="1" key="1">
    <citation type="submission" date="2023-10" db="EMBL/GenBank/DDBJ databases">
        <authorList>
            <person name="Rodriguez Cubillos JULIANA M."/>
            <person name="De Vega J."/>
        </authorList>
    </citation>
    <scope>NUCLEOTIDE SEQUENCE</scope>
</reference>
<evidence type="ECO:0000313" key="1">
    <source>
        <dbReference type="EMBL" id="CAJ2644288.1"/>
    </source>
</evidence>
<organism evidence="1 2">
    <name type="scientific">Trifolium pratense</name>
    <name type="common">Red clover</name>
    <dbReference type="NCBI Taxonomy" id="57577"/>
    <lineage>
        <taxon>Eukaryota</taxon>
        <taxon>Viridiplantae</taxon>
        <taxon>Streptophyta</taxon>
        <taxon>Embryophyta</taxon>
        <taxon>Tracheophyta</taxon>
        <taxon>Spermatophyta</taxon>
        <taxon>Magnoliopsida</taxon>
        <taxon>eudicotyledons</taxon>
        <taxon>Gunneridae</taxon>
        <taxon>Pentapetalae</taxon>
        <taxon>rosids</taxon>
        <taxon>fabids</taxon>
        <taxon>Fabales</taxon>
        <taxon>Fabaceae</taxon>
        <taxon>Papilionoideae</taxon>
        <taxon>50 kb inversion clade</taxon>
        <taxon>NPAAA clade</taxon>
        <taxon>Hologalegina</taxon>
        <taxon>IRL clade</taxon>
        <taxon>Trifolieae</taxon>
        <taxon>Trifolium</taxon>
    </lineage>
</organism>
<sequence>MIETLSGPPSTEISKTGGRLMNGIGMDQLKKMDAKNVFAWKMKKLINLVCHEILTTMDEHARQIESEDGAKTVARKILENVERRGDRIRESLFDQFMIETLSGPPSTEISKTGGRLMNGIGMDQLKKMDGKNVSTWKMKKLINLVCHETVTTMDEHARQIESEDGAKTVARKIFENVDRRGDRIRESLFDQFMIETLSGPPSTEISKTGGRLMNGIGMDQLKKMDAKNVSTWKMKKLINLVCHETLTTMDEHARQIESEDGAKTVARKIFENVDRRDDRIRESLFDQFMIETLSGPPSTEISKTGGRLMNGIGMDQLKKMDAKNVSPWKMTKLINLVCHETLTTMDEHARQIESEDGAKTIARKIYENVDRPGDRIRDSLFDQFMIETLSGPPSTEISKTGGMLMNGIGMDQMKKMDAKNVSAWKMKKLINLVCHETLTTMDEHARQIESEDDAKTVARKIFENVDRRGDRLLFINVVLLRN</sequence>
<proteinExistence type="predicted"/>